<evidence type="ECO:0000256" key="11">
    <source>
        <dbReference type="ARBA" id="ARBA00023014"/>
    </source>
</evidence>
<evidence type="ECO:0000256" key="10">
    <source>
        <dbReference type="ARBA" id="ARBA00023004"/>
    </source>
</evidence>
<dbReference type="PANTHER" id="PTHR43822">
    <property type="entry name" value="HOMOACONITASE, MITOCHONDRIAL-RELATED"/>
    <property type="match status" value="1"/>
</dbReference>
<comment type="cofactor">
    <cofactor evidence="17">
        <name>[4Fe-4S] cluster</name>
        <dbReference type="ChEBI" id="CHEBI:49883"/>
    </cofactor>
    <text evidence="17">Binds 1 [4Fe-4S] cluster per subunit.</text>
</comment>
<keyword evidence="11 17" id="KW-0411">Iron-sulfur</keyword>
<dbReference type="PROSITE" id="PS01244">
    <property type="entry name" value="ACONITASE_2"/>
    <property type="match status" value="1"/>
</dbReference>
<dbReference type="InterPro" id="IPR001030">
    <property type="entry name" value="Acoase/IPM_deHydtase_lsu_aba"/>
</dbReference>
<keyword evidence="14 17" id="KW-0456">Lyase</keyword>
<dbReference type="EMBL" id="CAJVPY010002638">
    <property type="protein sequence ID" value="CAG8567343.1"/>
    <property type="molecule type" value="Genomic_DNA"/>
</dbReference>
<dbReference type="GO" id="GO:0019878">
    <property type="term" value="P:lysine biosynthetic process via aminoadipic acid"/>
    <property type="evidence" value="ECO:0007669"/>
    <property type="project" value="UniProtKB-UniRule"/>
</dbReference>
<reference evidence="20" key="1">
    <citation type="submission" date="2021-06" db="EMBL/GenBank/DDBJ databases">
        <authorList>
            <person name="Kallberg Y."/>
            <person name="Tangrot J."/>
            <person name="Rosling A."/>
        </authorList>
    </citation>
    <scope>NUCLEOTIDE SEQUENCE</scope>
    <source>
        <strain evidence="20">MA453B</strain>
    </source>
</reference>
<proteinExistence type="inferred from homology"/>
<dbReference type="SUPFAM" id="SSF52016">
    <property type="entry name" value="LeuD/IlvD-like"/>
    <property type="match status" value="1"/>
</dbReference>
<keyword evidence="10 17" id="KW-0408">Iron</keyword>
<sequence>MPTSLTRTILFTTRQRHLIFNHINRPFINRRFYASEVRKQNLIEKIVQKYAQDLSPGQKVKSGDFVTIQPEHVMTHDNTAAVRTKFQSIGAQKIKFPRQAVFTLDHDVQNKSEKNLAKYASIEEFSKLQNVDFYPAGRGIGHQILVEEGYAFPYTMTVASDSHSNMYGGIGCLGTPVVRTDAASIWATGKTWWQIPPVANVEFKGQLQDGVTGKDIIITLCGMFNNDEVLNCAIEFTGDESIRGISLDDRLAIANMTTEWGALAGVFPVDEITIKWLRERVNKLDLSKFENKNLKKFVTSDRPFEHPRINHSRIDYIEKNSLKSSPDAYYAKHLTLDLSTVSPYISGPNSVKVSTPLIELEKQNIAINKAYLVSCVNSRVGDLKAAAQVIKGKKVADGVEFYVAAASSEVQKDAETSGDWQALINAGARILPAGCGPCIGLGVGLLKDGEVGISATNRNFKGRMGSTNALAYLASPGFPDTIKGQLLFCPADNLNTDGIYPGKYTYEDDISTEKMAKVVMENYDPKFASMVSKGDILVGGFNFGTGSSREQAATAIKASGISLLIAGSYSQIFKRNSINNALICLESPELVQLLKSSCNLEEKTIRTQLDVEVKFAEGKVLVKGSNGVDNVFKVGTLGKSVQEIWIAGGLENWIRQRL</sequence>
<comment type="caution">
    <text evidence="20">The sequence shown here is derived from an EMBL/GenBank/DDBJ whole genome shotgun (WGS) entry which is preliminary data.</text>
</comment>
<evidence type="ECO:0000256" key="16">
    <source>
        <dbReference type="ARBA" id="ARBA00032706"/>
    </source>
</evidence>
<evidence type="ECO:0000256" key="5">
    <source>
        <dbReference type="ARBA" id="ARBA00012022"/>
    </source>
</evidence>
<organism evidence="20 21">
    <name type="scientific">Dentiscutata erythropus</name>
    <dbReference type="NCBI Taxonomy" id="1348616"/>
    <lineage>
        <taxon>Eukaryota</taxon>
        <taxon>Fungi</taxon>
        <taxon>Fungi incertae sedis</taxon>
        <taxon>Mucoromycota</taxon>
        <taxon>Glomeromycotina</taxon>
        <taxon>Glomeromycetes</taxon>
        <taxon>Diversisporales</taxon>
        <taxon>Gigasporaceae</taxon>
        <taxon>Dentiscutata</taxon>
    </lineage>
</organism>
<accession>A0A9N9BIE1</accession>
<evidence type="ECO:0000256" key="9">
    <source>
        <dbReference type="ARBA" id="ARBA00022946"/>
    </source>
</evidence>
<feature type="domain" description="Aconitase A/isopropylmalate dehydratase small subunit swivel" evidence="19">
    <location>
        <begin position="478"/>
        <end position="588"/>
    </location>
</feature>
<comment type="pathway">
    <text evidence="3 17">Amino-acid biosynthesis; L-lysine biosynthesis via AAA pathway; L-alpha-aminoadipate from 2-oxoglutarate: step 3/5.</text>
</comment>
<evidence type="ECO:0000256" key="4">
    <source>
        <dbReference type="ARBA" id="ARBA00007185"/>
    </source>
</evidence>
<evidence type="ECO:0000313" key="21">
    <source>
        <dbReference type="Proteomes" id="UP000789405"/>
    </source>
</evidence>
<feature type="domain" description="Aconitase/3-isopropylmalate dehydratase large subunit alpha/beta/alpha" evidence="18">
    <location>
        <begin position="45"/>
        <end position="476"/>
    </location>
</feature>
<dbReference type="CDD" id="cd01674">
    <property type="entry name" value="Homoaconitase_Swivel"/>
    <property type="match status" value="1"/>
</dbReference>
<keyword evidence="21" id="KW-1185">Reference proteome</keyword>
<dbReference type="SUPFAM" id="SSF53732">
    <property type="entry name" value="Aconitase iron-sulfur domain"/>
    <property type="match status" value="1"/>
</dbReference>
<dbReference type="GO" id="GO:0046872">
    <property type="term" value="F:metal ion binding"/>
    <property type="evidence" value="ECO:0007669"/>
    <property type="project" value="UniProtKB-UniRule"/>
</dbReference>
<protein>
    <recommendedName>
        <fullName evidence="6 17">Homoaconitase, mitochondrial</fullName>
        <ecNumber evidence="5 17">4.2.1.36</ecNumber>
    </recommendedName>
    <alternativeName>
        <fullName evidence="16 17">Homoaconitate hydratase</fullName>
    </alternativeName>
</protein>
<dbReference type="AlphaFoldDB" id="A0A9N9BIE1"/>
<evidence type="ECO:0000256" key="1">
    <source>
        <dbReference type="ARBA" id="ARBA00003422"/>
    </source>
</evidence>
<dbReference type="InterPro" id="IPR015928">
    <property type="entry name" value="Aconitase/3IPM_dehydase_swvl"/>
</dbReference>
<evidence type="ECO:0000256" key="17">
    <source>
        <dbReference type="RuleBase" id="RU362038"/>
    </source>
</evidence>
<gene>
    <name evidence="20" type="ORF">DERYTH_LOCUS6033</name>
</gene>
<evidence type="ECO:0000313" key="20">
    <source>
        <dbReference type="EMBL" id="CAG8567343.1"/>
    </source>
</evidence>
<evidence type="ECO:0000256" key="12">
    <source>
        <dbReference type="ARBA" id="ARBA00023128"/>
    </source>
</evidence>
<dbReference type="InterPro" id="IPR039386">
    <property type="entry name" value="Homoaconitase_swivel"/>
</dbReference>
<evidence type="ECO:0000259" key="19">
    <source>
        <dbReference type="Pfam" id="PF00694"/>
    </source>
</evidence>
<evidence type="ECO:0000256" key="13">
    <source>
        <dbReference type="ARBA" id="ARBA00023154"/>
    </source>
</evidence>
<evidence type="ECO:0000256" key="2">
    <source>
        <dbReference type="ARBA" id="ARBA00004173"/>
    </source>
</evidence>
<evidence type="ECO:0000256" key="8">
    <source>
        <dbReference type="ARBA" id="ARBA00022723"/>
    </source>
</evidence>
<dbReference type="InterPro" id="IPR000573">
    <property type="entry name" value="AconitaseA/IPMdHydase_ssu_swvl"/>
</dbReference>
<evidence type="ECO:0000256" key="15">
    <source>
        <dbReference type="ARBA" id="ARBA00029338"/>
    </source>
</evidence>
<keyword evidence="7 17" id="KW-0028">Amino-acid biosynthesis</keyword>
<dbReference type="GO" id="GO:0005739">
    <property type="term" value="C:mitochondrion"/>
    <property type="evidence" value="ECO:0007669"/>
    <property type="project" value="UniProtKB-SubCell"/>
</dbReference>
<dbReference type="Gene3D" id="3.20.19.10">
    <property type="entry name" value="Aconitase, domain 4"/>
    <property type="match status" value="1"/>
</dbReference>
<keyword evidence="8 17" id="KW-0479">Metal-binding</keyword>
<dbReference type="InterPro" id="IPR004418">
    <property type="entry name" value="Homoaconitase_mito"/>
</dbReference>
<keyword evidence="12 17" id="KW-0496">Mitochondrion</keyword>
<dbReference type="OrthoDB" id="10262323at2759"/>
<name>A0A9N9BIE1_9GLOM</name>
<dbReference type="PANTHER" id="PTHR43822:SF2">
    <property type="entry name" value="HOMOACONITASE, MITOCHONDRIAL"/>
    <property type="match status" value="1"/>
</dbReference>
<keyword evidence="13 17" id="KW-0457">Lysine biosynthesis</keyword>
<evidence type="ECO:0000256" key="7">
    <source>
        <dbReference type="ARBA" id="ARBA00022605"/>
    </source>
</evidence>
<dbReference type="PRINTS" id="PR00415">
    <property type="entry name" value="ACONITASE"/>
</dbReference>
<dbReference type="InterPro" id="IPR018136">
    <property type="entry name" value="Aconitase_4Fe-4S_BS"/>
</dbReference>
<comment type="similarity">
    <text evidence="4 17">Belongs to the aconitase/IPM isomerase family.</text>
</comment>
<evidence type="ECO:0000259" key="18">
    <source>
        <dbReference type="Pfam" id="PF00330"/>
    </source>
</evidence>
<comment type="function">
    <text evidence="1 17">Catalyzes the reversible hydration of cis-homoaconitate to (2R,3S)-homoisocitrate, a step in the alpha-aminoadipate pathway for lysine biosynthesis.</text>
</comment>
<evidence type="ECO:0000256" key="6">
    <source>
        <dbReference type="ARBA" id="ARBA00021560"/>
    </source>
</evidence>
<dbReference type="Pfam" id="PF00694">
    <property type="entry name" value="Aconitase_C"/>
    <property type="match status" value="1"/>
</dbReference>
<dbReference type="Pfam" id="PF00330">
    <property type="entry name" value="Aconitase"/>
    <property type="match status" value="1"/>
</dbReference>
<dbReference type="InterPro" id="IPR050067">
    <property type="entry name" value="IPM_dehydratase_rel_enz"/>
</dbReference>
<comment type="subcellular location">
    <subcellularLocation>
        <location evidence="2 17">Mitochondrion</location>
    </subcellularLocation>
</comment>
<comment type="catalytic activity">
    <reaction evidence="15 17">
        <text>(2R,3S)-homoisocitrate = cis-homoaconitate + H2O</text>
        <dbReference type="Rhea" id="RHEA:15485"/>
        <dbReference type="ChEBI" id="CHEBI:15377"/>
        <dbReference type="ChEBI" id="CHEBI:15404"/>
        <dbReference type="ChEBI" id="CHEBI:58174"/>
        <dbReference type="EC" id="4.2.1.36"/>
    </reaction>
</comment>
<evidence type="ECO:0000256" key="14">
    <source>
        <dbReference type="ARBA" id="ARBA00023239"/>
    </source>
</evidence>
<dbReference type="InterPro" id="IPR015931">
    <property type="entry name" value="Acnase/IPM_dHydase_lsu_aba_1/3"/>
</dbReference>
<dbReference type="NCBIfam" id="TIGR00139">
    <property type="entry name" value="h_aconitase"/>
    <property type="match status" value="1"/>
</dbReference>
<dbReference type="GO" id="GO:0051539">
    <property type="term" value="F:4 iron, 4 sulfur cluster binding"/>
    <property type="evidence" value="ECO:0007669"/>
    <property type="project" value="UniProtKB-UniRule"/>
</dbReference>
<keyword evidence="9 17" id="KW-0809">Transit peptide</keyword>
<dbReference type="Proteomes" id="UP000789405">
    <property type="component" value="Unassembled WGS sequence"/>
</dbReference>
<dbReference type="GO" id="GO:0004409">
    <property type="term" value="F:homoaconitate hydratase activity"/>
    <property type="evidence" value="ECO:0007669"/>
    <property type="project" value="UniProtKB-UniRule"/>
</dbReference>
<dbReference type="EC" id="4.2.1.36" evidence="5 17"/>
<evidence type="ECO:0000256" key="3">
    <source>
        <dbReference type="ARBA" id="ARBA00005106"/>
    </source>
</evidence>
<dbReference type="Gene3D" id="3.30.499.10">
    <property type="entry name" value="Aconitase, domain 3"/>
    <property type="match status" value="2"/>
</dbReference>
<dbReference type="InterPro" id="IPR036008">
    <property type="entry name" value="Aconitase_4Fe-4S_dom"/>
</dbReference>